<proteinExistence type="predicted"/>
<gene>
    <name evidence="1" type="ORF">HMPREF9450_02283</name>
</gene>
<dbReference type="STRING" id="742725.HMPREF9450_02283"/>
<dbReference type="PATRIC" id="fig|742725.3.peg.2350"/>
<dbReference type="OrthoDB" id="1049509at2"/>
<dbReference type="EMBL" id="ADLD01000014">
    <property type="protein sequence ID" value="EHB91200.1"/>
    <property type="molecule type" value="Genomic_DNA"/>
</dbReference>
<organism evidence="1 2">
    <name type="scientific">Alistipes indistinctus YIT 12060</name>
    <dbReference type="NCBI Taxonomy" id="742725"/>
    <lineage>
        <taxon>Bacteria</taxon>
        <taxon>Pseudomonadati</taxon>
        <taxon>Bacteroidota</taxon>
        <taxon>Bacteroidia</taxon>
        <taxon>Bacteroidales</taxon>
        <taxon>Rikenellaceae</taxon>
        <taxon>Alistipes</taxon>
    </lineage>
</organism>
<evidence type="ECO:0008006" key="3">
    <source>
        <dbReference type="Google" id="ProtNLM"/>
    </source>
</evidence>
<dbReference type="PROSITE" id="PS51257">
    <property type="entry name" value="PROKAR_LIPOPROTEIN"/>
    <property type="match status" value="1"/>
</dbReference>
<evidence type="ECO:0000313" key="1">
    <source>
        <dbReference type="EMBL" id="EHB91200.1"/>
    </source>
</evidence>
<dbReference type="GeneID" id="92817050"/>
<sequence length="370" mass="40726">MTRHAHHVIAWFAILLIAGCGRTSDEEPIPGDSVLTNFSISVSLFDISSPVTRASGNYTAAANDREKMRTLRIIVVRPNGKVEHNRFLNLKAAVELYQDENFRVTANETKRIYLIANEGLTTVKNGLSEDAVSPRLPDFDFNAITEGSLFPAEDVAALTIGLTGGSEELDGPLPMSECHRVWVPAENSSCNLFITRAAVKFSVLITNESGRALTLAGLAIDKMLRQEYYLPKNAQYEIREGNVREITVYDVPSTGDNNGYYTFKRTYGNGVTLMAGEEKNLDPIYLLEGKYSDHTAGTGENGVPLNYSMNISLAEVGGEPQKNEYLTNLPQLPRNTHVVVHAIIRGNSEISWTVDVVPYGQAILEPIFGL</sequence>
<name>G5HBH3_9BACT</name>
<keyword evidence="2" id="KW-1185">Reference proteome</keyword>
<dbReference type="Proteomes" id="UP000006008">
    <property type="component" value="Unassembled WGS sequence"/>
</dbReference>
<comment type="caution">
    <text evidence="1">The sequence shown here is derived from an EMBL/GenBank/DDBJ whole genome shotgun (WGS) entry which is preliminary data.</text>
</comment>
<accession>G5HBH3</accession>
<reference evidence="1 2" key="1">
    <citation type="submission" date="2011-08" db="EMBL/GenBank/DDBJ databases">
        <title>The Genome Sequence of Alistipes indistinctus YIT 12060.</title>
        <authorList>
            <consortium name="The Broad Institute Genome Sequencing Platform"/>
            <person name="Earl A."/>
            <person name="Ward D."/>
            <person name="Feldgarden M."/>
            <person name="Gevers D."/>
            <person name="Morotomi M."/>
            <person name="Young S.K."/>
            <person name="Zeng Q."/>
            <person name="Gargeya S."/>
            <person name="Fitzgerald M."/>
            <person name="Haas B."/>
            <person name="Abouelleil A."/>
            <person name="Alvarado L."/>
            <person name="Arachchi H.M."/>
            <person name="Berlin A."/>
            <person name="Brown A."/>
            <person name="Chapman S.B."/>
            <person name="Chen Z."/>
            <person name="Dunbar C."/>
            <person name="Freedman E."/>
            <person name="Gearin G."/>
            <person name="Gellesch M."/>
            <person name="Goldberg J."/>
            <person name="Griggs A."/>
            <person name="Gujja S."/>
            <person name="Heiman D."/>
            <person name="Howarth C."/>
            <person name="Larson L."/>
            <person name="Lui A."/>
            <person name="MacDonald P.J.P."/>
            <person name="Montmayeur A."/>
            <person name="Murphy C."/>
            <person name="Neiman D."/>
            <person name="Pearson M."/>
            <person name="Priest M."/>
            <person name="Roberts A."/>
            <person name="Saif S."/>
            <person name="Shea T."/>
            <person name="Shenoy N."/>
            <person name="Sisk P."/>
            <person name="Stolte C."/>
            <person name="Sykes S."/>
            <person name="Wortman J."/>
            <person name="Nusbaum C."/>
            <person name="Birren B."/>
        </authorList>
    </citation>
    <scope>NUCLEOTIDE SEQUENCE [LARGE SCALE GENOMIC DNA]</scope>
    <source>
        <strain evidence="1 2">YIT 12060</strain>
    </source>
</reference>
<protein>
    <recommendedName>
        <fullName evidence="3">Major fimbrial subunit protein N-terminal domain-containing protein</fullName>
    </recommendedName>
</protein>
<dbReference type="RefSeq" id="WP_009135089.1">
    <property type="nucleotide sequence ID" value="NZ_CP102250.1"/>
</dbReference>
<dbReference type="eggNOG" id="ENOG5030VVQ">
    <property type="taxonomic scope" value="Bacteria"/>
</dbReference>
<dbReference type="HOGENOM" id="CLU_764322_0_0_10"/>
<dbReference type="AlphaFoldDB" id="G5HBH3"/>
<evidence type="ECO:0000313" key="2">
    <source>
        <dbReference type="Proteomes" id="UP000006008"/>
    </source>
</evidence>